<dbReference type="Proteomes" id="UP000623129">
    <property type="component" value="Unassembled WGS sequence"/>
</dbReference>
<sequence>MPHYMHYLFSIQVGLLFLTSSLCLSTKAQDYRCPPCEKSNTTYLCRSLPTLGAKIRLCYYNTTPNATLDVVFSMAPLLPVDWVAWGLNPVHAQMIDSQVLIAHRNPDKGVNVSQAVLSYDTKHGCGRVSRSGFEVNIYRASANYFEDSRTMILYAKLGLPHWCNSTRLNHVWQVGPGMNRGEPLRHMMRLQNFDSRETINLTNGHVLGHKRKSLRKAHGILGIIGWGLLLPCGVITVRYFRGLPFDCHLGSRVHAGFQICAYTVGTVGWAIGLSLQADHFATFRAHRIIGITIFCLATLQMLASFLKPTKADRYRHYWNLYHHFVGYALLSLVVINILKGFAILQPPKIWEHTYIGLLILLASIAFVLEIVTWVRFYNLTFEYTFERKIKLPPRPNAGSLVPHHPPATHS</sequence>
<dbReference type="InterPro" id="IPR017214">
    <property type="entry name" value="UCP037471"/>
</dbReference>
<evidence type="ECO:0000313" key="13">
    <source>
        <dbReference type="Proteomes" id="UP000623129"/>
    </source>
</evidence>
<feature type="transmembrane region" description="Helical" evidence="9">
    <location>
        <begin position="318"/>
        <end position="342"/>
    </location>
</feature>
<keyword evidence="13" id="KW-1185">Reference proteome</keyword>
<evidence type="ECO:0000256" key="9">
    <source>
        <dbReference type="SAM" id="Phobius"/>
    </source>
</evidence>
<feature type="transmembrane region" description="Helical" evidence="9">
    <location>
        <begin position="220"/>
        <end position="241"/>
    </location>
</feature>
<dbReference type="CDD" id="cd08760">
    <property type="entry name" value="Cyt_b561_FRRS1_like"/>
    <property type="match status" value="1"/>
</dbReference>
<feature type="signal peptide" evidence="10">
    <location>
        <begin position="1"/>
        <end position="28"/>
    </location>
</feature>
<accession>A0A833VK79</accession>
<keyword evidence="8" id="KW-0408">Iron</keyword>
<dbReference type="AlphaFoldDB" id="A0A833VK79"/>
<evidence type="ECO:0000256" key="2">
    <source>
        <dbReference type="ARBA" id="ARBA00022448"/>
    </source>
</evidence>
<feature type="binding site" description="axial binding residue" evidence="8">
    <location>
        <position position="286"/>
    </location>
    <ligand>
        <name>heme b</name>
        <dbReference type="ChEBI" id="CHEBI:60344"/>
        <label>1</label>
    </ligand>
    <ligandPart>
        <name>Fe</name>
        <dbReference type="ChEBI" id="CHEBI:18248"/>
    </ligandPart>
</feature>
<keyword evidence="8" id="KW-0479">Metal-binding</keyword>
<dbReference type="EMBL" id="SWLB01000018">
    <property type="protein sequence ID" value="KAF3326654.1"/>
    <property type="molecule type" value="Genomic_DNA"/>
</dbReference>
<evidence type="ECO:0000256" key="5">
    <source>
        <dbReference type="ARBA" id="ARBA00022989"/>
    </source>
</evidence>
<dbReference type="Gene3D" id="1.20.120.1770">
    <property type="match status" value="1"/>
</dbReference>
<dbReference type="Pfam" id="PF04526">
    <property type="entry name" value="DUF568"/>
    <property type="match status" value="1"/>
</dbReference>
<evidence type="ECO:0000259" key="11">
    <source>
        <dbReference type="PROSITE" id="PS50939"/>
    </source>
</evidence>
<dbReference type="OrthoDB" id="635461at2759"/>
<dbReference type="PANTHER" id="PTHR23130">
    <property type="entry name" value="CYTOCHROME B561 AND DOMON DOMAIN-CONTAINING PROTEIN"/>
    <property type="match status" value="1"/>
</dbReference>
<feature type="binding site" description="axial binding residue" evidence="8">
    <location>
        <position position="322"/>
    </location>
    <ligand>
        <name>heme b</name>
        <dbReference type="ChEBI" id="CHEBI:60344"/>
        <label>1</label>
    </ligand>
    <ligandPart>
        <name>Fe</name>
        <dbReference type="ChEBI" id="CHEBI:18248"/>
    </ligandPart>
</feature>
<dbReference type="PIRSF" id="PIRSF037471">
    <property type="entry name" value="UCP037471"/>
    <property type="match status" value="1"/>
</dbReference>
<comment type="cofactor">
    <cofactor evidence="7">
        <name>heme b</name>
        <dbReference type="ChEBI" id="CHEBI:60344"/>
    </cofactor>
    <text evidence="7">Binds 2 heme b groups non-covalently.</text>
</comment>
<evidence type="ECO:0000256" key="1">
    <source>
        <dbReference type="ARBA" id="ARBA00004370"/>
    </source>
</evidence>
<evidence type="ECO:0000313" key="12">
    <source>
        <dbReference type="EMBL" id="KAF3326654.1"/>
    </source>
</evidence>
<evidence type="ECO:0000256" key="3">
    <source>
        <dbReference type="ARBA" id="ARBA00022692"/>
    </source>
</evidence>
<name>A0A833VK79_9POAL</name>
<comment type="caution">
    <text evidence="12">The sequence shown here is derived from an EMBL/GenBank/DDBJ whole genome shotgun (WGS) entry which is preliminary data.</text>
</comment>
<feature type="transmembrane region" description="Helical" evidence="9">
    <location>
        <begin position="287"/>
        <end position="306"/>
    </location>
</feature>
<keyword evidence="3 9" id="KW-0812">Transmembrane</keyword>
<evidence type="ECO:0000256" key="6">
    <source>
        <dbReference type="ARBA" id="ARBA00023136"/>
    </source>
</evidence>
<dbReference type="InterPro" id="IPR006593">
    <property type="entry name" value="Cyt_b561/ferric_Rdtase_TM"/>
</dbReference>
<evidence type="ECO:0000256" key="7">
    <source>
        <dbReference type="PIRNR" id="PIRNR037471"/>
    </source>
</evidence>
<dbReference type="GO" id="GO:0016020">
    <property type="term" value="C:membrane"/>
    <property type="evidence" value="ECO:0007669"/>
    <property type="project" value="UniProtKB-SubCell"/>
</dbReference>
<proteinExistence type="predicted"/>
<dbReference type="PROSITE" id="PS50939">
    <property type="entry name" value="CYTOCHROME_B561"/>
    <property type="match status" value="1"/>
</dbReference>
<dbReference type="PANTHER" id="PTHR23130:SF175">
    <property type="entry name" value="CYTOCHROME B561 AND DOMON DOMAIN-CONTAINING PROTEIN"/>
    <property type="match status" value="1"/>
</dbReference>
<dbReference type="InterPro" id="IPR045265">
    <property type="entry name" value="AIR12_DOMON"/>
</dbReference>
<feature type="domain" description="Cytochrome b561" evidence="11">
    <location>
        <begin position="182"/>
        <end position="377"/>
    </location>
</feature>
<feature type="binding site" description="axial binding residue" evidence="8">
    <location>
        <position position="218"/>
    </location>
    <ligand>
        <name>heme b</name>
        <dbReference type="ChEBI" id="CHEBI:60344"/>
        <label>1</label>
    </ligand>
    <ligandPart>
        <name>Fe</name>
        <dbReference type="ChEBI" id="CHEBI:18248"/>
    </ligandPart>
</feature>
<reference evidence="12" key="1">
    <citation type="submission" date="2020-01" db="EMBL/GenBank/DDBJ databases">
        <title>Genome sequence of Kobresia littledalei, the first chromosome-level genome in the family Cyperaceae.</title>
        <authorList>
            <person name="Qu G."/>
        </authorList>
    </citation>
    <scope>NUCLEOTIDE SEQUENCE</scope>
    <source>
        <strain evidence="12">C.B.Clarke</strain>
        <tissue evidence="12">Leaf</tissue>
    </source>
</reference>
<keyword evidence="4 7" id="KW-0249">Electron transport</keyword>
<evidence type="ECO:0000256" key="10">
    <source>
        <dbReference type="SAM" id="SignalP"/>
    </source>
</evidence>
<feature type="binding site" description="axial binding residue" evidence="8">
    <location>
        <position position="254"/>
    </location>
    <ligand>
        <name>heme b</name>
        <dbReference type="ChEBI" id="CHEBI:60344"/>
        <label>1</label>
    </ligand>
    <ligandPart>
        <name>Fe</name>
        <dbReference type="ChEBI" id="CHEBI:18248"/>
    </ligandPart>
</feature>
<gene>
    <name evidence="12" type="ORF">FCM35_KLT08284</name>
</gene>
<keyword evidence="5 9" id="KW-1133">Transmembrane helix</keyword>
<dbReference type="SMART" id="SM00665">
    <property type="entry name" value="B561"/>
    <property type="match status" value="1"/>
</dbReference>
<protein>
    <recommendedName>
        <fullName evidence="7">Cytochrome b561 and DOMON domain-containing protein</fullName>
    </recommendedName>
</protein>
<feature type="transmembrane region" description="Helical" evidence="9">
    <location>
        <begin position="354"/>
        <end position="377"/>
    </location>
</feature>
<feature type="transmembrane region" description="Helical" evidence="9">
    <location>
        <begin position="253"/>
        <end position="275"/>
    </location>
</feature>
<dbReference type="GO" id="GO:0046872">
    <property type="term" value="F:metal ion binding"/>
    <property type="evidence" value="ECO:0007669"/>
    <property type="project" value="UniProtKB-KW"/>
</dbReference>
<keyword evidence="6 7" id="KW-0472">Membrane</keyword>
<organism evidence="12 13">
    <name type="scientific">Carex littledalei</name>
    <dbReference type="NCBI Taxonomy" id="544730"/>
    <lineage>
        <taxon>Eukaryota</taxon>
        <taxon>Viridiplantae</taxon>
        <taxon>Streptophyta</taxon>
        <taxon>Embryophyta</taxon>
        <taxon>Tracheophyta</taxon>
        <taxon>Spermatophyta</taxon>
        <taxon>Magnoliopsida</taxon>
        <taxon>Liliopsida</taxon>
        <taxon>Poales</taxon>
        <taxon>Cyperaceae</taxon>
        <taxon>Cyperoideae</taxon>
        <taxon>Cariceae</taxon>
        <taxon>Carex</taxon>
        <taxon>Carex subgen. Euthyceras</taxon>
    </lineage>
</organism>
<keyword evidence="10" id="KW-0732">Signal</keyword>
<evidence type="ECO:0000256" key="4">
    <source>
        <dbReference type="ARBA" id="ARBA00022982"/>
    </source>
</evidence>
<dbReference type="Pfam" id="PF03188">
    <property type="entry name" value="Cytochrom_B561"/>
    <property type="match status" value="1"/>
</dbReference>
<comment type="subcellular location">
    <subcellularLocation>
        <location evidence="1">Membrane</location>
    </subcellularLocation>
</comment>
<feature type="chain" id="PRO_5032828882" description="Cytochrome b561 and DOMON domain-containing protein" evidence="10">
    <location>
        <begin position="29"/>
        <end position="410"/>
    </location>
</feature>
<keyword evidence="2 7" id="KW-0813">Transport</keyword>
<evidence type="ECO:0000256" key="8">
    <source>
        <dbReference type="PIRSR" id="PIRSR037471-1"/>
    </source>
</evidence>